<organism evidence="4 6">
    <name type="scientific">Legionella micdadei</name>
    <name type="common">Tatlockia micdadei</name>
    <dbReference type="NCBI Taxonomy" id="451"/>
    <lineage>
        <taxon>Bacteria</taxon>
        <taxon>Pseudomonadati</taxon>
        <taxon>Pseudomonadota</taxon>
        <taxon>Gammaproteobacteria</taxon>
        <taxon>Legionellales</taxon>
        <taxon>Legionellaceae</taxon>
        <taxon>Legionella</taxon>
    </lineage>
</organism>
<dbReference type="InterPro" id="IPR036069">
    <property type="entry name" value="DUF34/NIF3_sf"/>
</dbReference>
<keyword evidence="7" id="KW-1185">Reference proteome</keyword>
<feature type="binding site" evidence="3">
    <location>
        <position position="220"/>
    </location>
    <ligand>
        <name>a divalent metal cation</name>
        <dbReference type="ChEBI" id="CHEBI:60240"/>
        <label>1</label>
    </ligand>
</feature>
<evidence type="ECO:0000313" key="6">
    <source>
        <dbReference type="Proteomes" id="UP000032414"/>
    </source>
</evidence>
<dbReference type="Proteomes" id="UP000032414">
    <property type="component" value="Chromosome I"/>
</dbReference>
<dbReference type="STRING" id="451.B6N58_09305"/>
<dbReference type="Gene3D" id="3.40.1390.30">
    <property type="entry name" value="NIF3 (NGG1p interacting factor 3)-like"/>
    <property type="match status" value="2"/>
</dbReference>
<dbReference type="OrthoDB" id="9800881at2"/>
<reference evidence="6" key="2">
    <citation type="submission" date="2014-09" db="EMBL/GenBank/DDBJ databases">
        <authorList>
            <person name="Gomez-Valero L."/>
        </authorList>
    </citation>
    <scope>NUCLEOTIDE SEQUENCE [LARGE SCALE GENOMIC DNA]</scope>
    <source>
        <strain evidence="6">ATCC33218</strain>
    </source>
</reference>
<dbReference type="PANTHER" id="PTHR13799">
    <property type="entry name" value="NGG1 INTERACTING FACTOR 3"/>
    <property type="match status" value="1"/>
</dbReference>
<dbReference type="KEGG" id="tmc:LMI_1242"/>
<feature type="binding site" evidence="3">
    <location>
        <position position="224"/>
    </location>
    <ligand>
        <name>a divalent metal cation</name>
        <dbReference type="ChEBI" id="CHEBI:60240"/>
        <label>1</label>
    </ligand>
</feature>
<keyword evidence="2 3" id="KW-0479">Metal-binding</keyword>
<feature type="binding site" evidence="3">
    <location>
        <position position="102"/>
    </location>
    <ligand>
        <name>a divalent metal cation</name>
        <dbReference type="ChEBI" id="CHEBI:60240"/>
        <label>1</label>
    </ligand>
</feature>
<dbReference type="RefSeq" id="WP_045098950.1">
    <property type="nucleotide sequence ID" value="NZ_CP020614.1"/>
</dbReference>
<dbReference type="InterPro" id="IPR002678">
    <property type="entry name" value="DUF34/NIF3"/>
</dbReference>
<evidence type="ECO:0000313" key="5">
    <source>
        <dbReference type="EMBL" id="SCX81457.1"/>
    </source>
</evidence>
<dbReference type="GO" id="GO:0046872">
    <property type="term" value="F:metal ion binding"/>
    <property type="evidence" value="ECO:0007669"/>
    <property type="project" value="UniProtKB-KW"/>
</dbReference>
<comment type="similarity">
    <text evidence="1">Belongs to the GTP cyclohydrolase I type 2/NIF3 family.</text>
</comment>
<dbReference type="EMBL" id="FMVN01000001">
    <property type="protein sequence ID" value="SCX81457.1"/>
    <property type="molecule type" value="Genomic_DNA"/>
</dbReference>
<dbReference type="HOGENOM" id="CLU_037423_3_0_6"/>
<name>A0A098GDH6_LEGMI</name>
<dbReference type="EMBL" id="LN614830">
    <property type="protein sequence ID" value="CEG60553.1"/>
    <property type="molecule type" value="Genomic_DNA"/>
</dbReference>
<feature type="binding site" evidence="3">
    <location>
        <position position="65"/>
    </location>
    <ligand>
        <name>a divalent metal cation</name>
        <dbReference type="ChEBI" id="CHEBI:60240"/>
        <label>1</label>
    </ligand>
</feature>
<dbReference type="SUPFAM" id="SSF102705">
    <property type="entry name" value="NIF3 (NGG1p interacting factor 3)-like"/>
    <property type="match status" value="1"/>
</dbReference>
<evidence type="ECO:0000256" key="2">
    <source>
        <dbReference type="ARBA" id="ARBA00022723"/>
    </source>
</evidence>
<accession>A0A098GDH6</accession>
<dbReference type="GO" id="GO:0005737">
    <property type="term" value="C:cytoplasm"/>
    <property type="evidence" value="ECO:0007669"/>
    <property type="project" value="TreeGrafter"/>
</dbReference>
<evidence type="ECO:0000313" key="4">
    <source>
        <dbReference type="EMBL" id="CEG60553.1"/>
    </source>
</evidence>
<proteinExistence type="inferred from homology"/>
<reference evidence="5 7" key="3">
    <citation type="submission" date="2016-10" db="EMBL/GenBank/DDBJ databases">
        <authorList>
            <person name="Varghese N."/>
            <person name="Submissions S."/>
        </authorList>
    </citation>
    <scope>NUCLEOTIDE SEQUENCE [LARGE SCALE GENOMIC DNA]</scope>
    <source>
        <strain evidence="5 7">ATCC 33218</strain>
    </source>
</reference>
<dbReference type="PATRIC" id="fig|451.8.peg.1751"/>
<evidence type="ECO:0000256" key="1">
    <source>
        <dbReference type="ARBA" id="ARBA00006964"/>
    </source>
</evidence>
<dbReference type="Proteomes" id="UP000182998">
    <property type="component" value="Unassembled WGS sequence"/>
</dbReference>
<reference evidence="4" key="1">
    <citation type="submission" date="2014-09" db="EMBL/GenBank/DDBJ databases">
        <authorList>
            <person name="GOMEZ-VALERO Laura"/>
        </authorList>
    </citation>
    <scope>NUCLEOTIDE SEQUENCE</scope>
    <source>
        <strain evidence="4">ATCC33218</strain>
    </source>
</reference>
<dbReference type="PANTHER" id="PTHR13799:SF14">
    <property type="entry name" value="GTP CYCLOHYDROLASE 1 TYPE 2 HOMOLOG"/>
    <property type="match status" value="1"/>
</dbReference>
<dbReference type="AlphaFoldDB" id="A0A098GDH6"/>
<sequence>MITRDELTSYLHELLACAAFDDYAPNGIQVEGTGQIHRICTAVTASLDAIEKAISFRAEALLVHHGYFWRGETPVIRGMKRERIGKLINHGMTLFAYHLPLDCHPEFGNNACLATLFNIKSIKMHKVGKTANLLWSGALENPLTADEFQNLIQDKLQRKPLYIPGGKKTIRHLAWCSGAAQDFIEDAHALGVDAYLSGEVSERTYYQAKELGVHYFACGHHATERYGIQALGNHLAYKFGIDHLFIDSSNPI</sequence>
<gene>
    <name evidence="4" type="ORF">LMI_1242</name>
    <name evidence="5" type="ORF">SAMN02982997_00135</name>
</gene>
<dbReference type="NCBIfam" id="TIGR00486">
    <property type="entry name" value="YbgI_SA1388"/>
    <property type="match status" value="1"/>
</dbReference>
<protein>
    <submittedName>
        <fullName evidence="5">Dinuclear metal center protein, YbgI/SA1388 family</fullName>
    </submittedName>
</protein>
<evidence type="ECO:0000313" key="7">
    <source>
        <dbReference type="Proteomes" id="UP000182998"/>
    </source>
</evidence>
<evidence type="ECO:0000256" key="3">
    <source>
        <dbReference type="PIRSR" id="PIRSR602678-1"/>
    </source>
</evidence>
<dbReference type="Pfam" id="PF01784">
    <property type="entry name" value="DUF34_NIF3"/>
    <property type="match status" value="1"/>
</dbReference>
<feature type="binding site" evidence="3">
    <location>
        <position position="64"/>
    </location>
    <ligand>
        <name>a divalent metal cation</name>
        <dbReference type="ChEBI" id="CHEBI:60240"/>
        <label>2</label>
    </ligand>
</feature>